<feature type="domain" description="Clp1 P-loop" evidence="10">
    <location>
        <begin position="240"/>
        <end position="448"/>
    </location>
</feature>
<dbReference type="Proteomes" id="UP000799779">
    <property type="component" value="Unassembled WGS sequence"/>
</dbReference>
<dbReference type="InterPro" id="IPR045116">
    <property type="entry name" value="Clp1/Grc3"/>
</dbReference>
<keyword evidence="12" id="KW-1185">Reference proteome</keyword>
<evidence type="ECO:0000256" key="3">
    <source>
        <dbReference type="ARBA" id="ARBA00018706"/>
    </source>
</evidence>
<dbReference type="PANTHER" id="PTHR12755:SF3">
    <property type="entry name" value="POLYNUCLEOTIDE 5'-HYDROXYL-KINASE NOL9"/>
    <property type="match status" value="1"/>
</dbReference>
<evidence type="ECO:0000256" key="2">
    <source>
        <dbReference type="ARBA" id="ARBA00011003"/>
    </source>
</evidence>
<comment type="function">
    <text evidence="1">Polynucleotide 5'-kinase involved in rRNA processing.</text>
</comment>
<gene>
    <name evidence="11" type="ORF">P154DRAFT_576118</name>
</gene>
<comment type="similarity">
    <text evidence="2">Belongs to the Clp1 family. NOL9/GRC3 subfamily.</text>
</comment>
<dbReference type="InterPro" id="IPR032319">
    <property type="entry name" value="CLP1_P"/>
</dbReference>
<name>A0A6A5WJV4_9PLEO</name>
<dbReference type="AlphaFoldDB" id="A0A6A5WJV4"/>
<dbReference type="GO" id="GO:0005524">
    <property type="term" value="F:ATP binding"/>
    <property type="evidence" value="ECO:0007669"/>
    <property type="project" value="UniProtKB-KW"/>
</dbReference>
<evidence type="ECO:0000256" key="5">
    <source>
        <dbReference type="ARBA" id="ARBA00022679"/>
    </source>
</evidence>
<evidence type="ECO:0000256" key="4">
    <source>
        <dbReference type="ARBA" id="ARBA00019824"/>
    </source>
</evidence>
<keyword evidence="7" id="KW-0418">Kinase</keyword>
<dbReference type="GO" id="GO:0000448">
    <property type="term" value="P:cleavage in ITS2 between 5.8S rRNA and LSU-rRNA of tricistronic rRNA transcript (SSU-rRNA, 5.8S rRNA, LSU-rRNA)"/>
    <property type="evidence" value="ECO:0007669"/>
    <property type="project" value="TreeGrafter"/>
</dbReference>
<keyword evidence="8" id="KW-0067">ATP-binding</keyword>
<dbReference type="Pfam" id="PF16575">
    <property type="entry name" value="CLP1_P"/>
    <property type="match status" value="1"/>
</dbReference>
<dbReference type="CDD" id="cd02019">
    <property type="entry name" value="NK"/>
    <property type="match status" value="1"/>
</dbReference>
<evidence type="ECO:0000256" key="6">
    <source>
        <dbReference type="ARBA" id="ARBA00022741"/>
    </source>
</evidence>
<proteinExistence type="inferred from homology"/>
<reference evidence="11" key="1">
    <citation type="journal article" date="2020" name="Stud. Mycol.">
        <title>101 Dothideomycetes genomes: a test case for predicting lifestyles and emergence of pathogens.</title>
        <authorList>
            <person name="Haridas S."/>
            <person name="Albert R."/>
            <person name="Binder M."/>
            <person name="Bloem J."/>
            <person name="Labutti K."/>
            <person name="Salamov A."/>
            <person name="Andreopoulos B."/>
            <person name="Baker S."/>
            <person name="Barry K."/>
            <person name="Bills G."/>
            <person name="Bluhm B."/>
            <person name="Cannon C."/>
            <person name="Castanera R."/>
            <person name="Culley D."/>
            <person name="Daum C."/>
            <person name="Ezra D."/>
            <person name="Gonzalez J."/>
            <person name="Henrissat B."/>
            <person name="Kuo A."/>
            <person name="Liang C."/>
            <person name="Lipzen A."/>
            <person name="Lutzoni F."/>
            <person name="Magnuson J."/>
            <person name="Mondo S."/>
            <person name="Nolan M."/>
            <person name="Ohm R."/>
            <person name="Pangilinan J."/>
            <person name="Park H.-J."/>
            <person name="Ramirez L."/>
            <person name="Alfaro M."/>
            <person name="Sun H."/>
            <person name="Tritt A."/>
            <person name="Yoshinaga Y."/>
            <person name="Zwiers L.-H."/>
            <person name="Turgeon B."/>
            <person name="Goodwin S."/>
            <person name="Spatafora J."/>
            <person name="Crous P."/>
            <person name="Grigoriev I."/>
        </authorList>
    </citation>
    <scope>NUCLEOTIDE SEQUENCE</scope>
    <source>
        <strain evidence="11">CBS 123094</strain>
    </source>
</reference>
<dbReference type="Gene3D" id="3.40.50.300">
    <property type="entry name" value="P-loop containing nucleotide triphosphate hydrolases"/>
    <property type="match status" value="1"/>
</dbReference>
<feature type="region of interest" description="Disordered" evidence="9">
    <location>
        <begin position="44"/>
        <end position="77"/>
    </location>
</feature>
<dbReference type="PANTHER" id="PTHR12755">
    <property type="entry name" value="CLEAVAGE/POLYADENYLATION FACTOR IA SUBUNIT CLP1P"/>
    <property type="match status" value="1"/>
</dbReference>
<organism evidence="11 12">
    <name type="scientific">Amniculicola lignicola CBS 123094</name>
    <dbReference type="NCBI Taxonomy" id="1392246"/>
    <lineage>
        <taxon>Eukaryota</taxon>
        <taxon>Fungi</taxon>
        <taxon>Dikarya</taxon>
        <taxon>Ascomycota</taxon>
        <taxon>Pezizomycotina</taxon>
        <taxon>Dothideomycetes</taxon>
        <taxon>Pleosporomycetidae</taxon>
        <taxon>Pleosporales</taxon>
        <taxon>Amniculicolaceae</taxon>
        <taxon>Amniculicola</taxon>
    </lineage>
</organism>
<evidence type="ECO:0000313" key="12">
    <source>
        <dbReference type="Proteomes" id="UP000799779"/>
    </source>
</evidence>
<dbReference type="EMBL" id="ML977589">
    <property type="protein sequence ID" value="KAF2000441.1"/>
    <property type="molecule type" value="Genomic_DNA"/>
</dbReference>
<protein>
    <recommendedName>
        <fullName evidence="4">Polynucleotide 5'-hydroxyl-kinase GRC3</fullName>
    </recommendedName>
    <alternativeName>
        <fullName evidence="3">Polynucleotide 5'-hydroxyl-kinase grc3</fullName>
    </alternativeName>
</protein>
<sequence>MPGKRKRNELVISELLLTGTANGRGKPLSAVTAAKLKIQSSTYAESAKELSPSPSLEPSPSDVEPEDSGENSHEDRQNVQLCTWRYEKRNIVADNSQHLIITLDKNKTIAFVGSYAFVVLKGAINISGANVVANPRLKERAQWHHVCAPSTHPIPIVRGLDDSNEIKFRSSDLQTPLSNNPLFADIWRPERTGFRRTFLFVAESGADPLKRPIVPELAPDDWTRQIEDFAGSSSTIMITGSSSSGKSIFARRLLNRYLAGYGRTVPALPSVCYLDLDPSRPEYSPHGQISLVVVRAINLGPSFMHPTAVPRHGAIHETVRAHPFPMGDSQNYLNHFISCVEDLFRAYGTLKQQHRALPLIVRVPSWFSSTNFGLLLRVITYIKPQFLVRLGDLPDDDEVGIRHGEALQALAARLRFSVHQLSGQGQPDVSSRTEEELRSMQMLSYFHSTGTHHEFSTDPVCQMVPWELHYEESKYNQQASIGFLMLCEWIKPSHIMTALNGAIVQIMETEDLAIQQLYGKLSRTKKFRIPYLEKGSNGVVEPLNPRTSRLVCTAILRGWDPDKRVAQVIVPSTHEALIQDLNPKKTVVVFGCCEYPQWAYTENVYREVEGKVNTKVLAESNSQPLPPWVATTSSVKEMAFLNISRRVRKFQQ</sequence>
<dbReference type="GO" id="GO:0005634">
    <property type="term" value="C:nucleus"/>
    <property type="evidence" value="ECO:0007669"/>
    <property type="project" value="TreeGrafter"/>
</dbReference>
<keyword evidence="5" id="KW-0808">Transferase</keyword>
<keyword evidence="6" id="KW-0547">Nucleotide-binding</keyword>
<dbReference type="OrthoDB" id="4054781at2759"/>
<dbReference type="GO" id="GO:0051731">
    <property type="term" value="F:polynucleotide 5'-hydroxyl-kinase activity"/>
    <property type="evidence" value="ECO:0007669"/>
    <property type="project" value="InterPro"/>
</dbReference>
<dbReference type="InterPro" id="IPR027417">
    <property type="entry name" value="P-loop_NTPase"/>
</dbReference>
<evidence type="ECO:0000313" key="11">
    <source>
        <dbReference type="EMBL" id="KAF2000441.1"/>
    </source>
</evidence>
<feature type="compositionally biased region" description="Low complexity" evidence="9">
    <location>
        <begin position="49"/>
        <end position="62"/>
    </location>
</feature>
<evidence type="ECO:0000256" key="8">
    <source>
        <dbReference type="ARBA" id="ARBA00022840"/>
    </source>
</evidence>
<accession>A0A6A5WJV4</accession>
<evidence type="ECO:0000256" key="1">
    <source>
        <dbReference type="ARBA" id="ARBA00003798"/>
    </source>
</evidence>
<evidence type="ECO:0000256" key="9">
    <source>
        <dbReference type="SAM" id="MobiDB-lite"/>
    </source>
</evidence>
<evidence type="ECO:0000259" key="10">
    <source>
        <dbReference type="Pfam" id="PF16575"/>
    </source>
</evidence>
<evidence type="ECO:0000256" key="7">
    <source>
        <dbReference type="ARBA" id="ARBA00022777"/>
    </source>
</evidence>